<reference evidence="2" key="1">
    <citation type="submission" date="2020-05" db="EMBL/GenBank/DDBJ databases">
        <authorList>
            <person name="Chiriac C."/>
            <person name="Salcher M."/>
            <person name="Ghai R."/>
            <person name="Kavagutti S V."/>
        </authorList>
    </citation>
    <scope>NUCLEOTIDE SEQUENCE</scope>
</reference>
<dbReference type="AlphaFoldDB" id="A0A6J7FLE8"/>
<protein>
    <submittedName>
        <fullName evidence="2">Unannotated protein</fullName>
    </submittedName>
</protein>
<dbReference type="EMBL" id="CAFBMK010000010">
    <property type="protein sequence ID" value="CAB4896267.1"/>
    <property type="molecule type" value="Genomic_DNA"/>
</dbReference>
<name>A0A6J7FLE8_9ZZZZ</name>
<keyword evidence="1" id="KW-0812">Transmembrane</keyword>
<feature type="transmembrane region" description="Helical" evidence="1">
    <location>
        <begin position="6"/>
        <end position="26"/>
    </location>
</feature>
<accession>A0A6J7FLE8</accession>
<evidence type="ECO:0000313" key="2">
    <source>
        <dbReference type="EMBL" id="CAB4896267.1"/>
    </source>
</evidence>
<proteinExistence type="predicted"/>
<sequence length="100" mass="10716">MIENALDIAIALLIYIPSIALIVWAVDRTIEASSRRNSRREAAARKLRARRAAAAVGLQVADEQHLELLVLAGVTTPAQLIGAPREAAAQPLLTARRNAA</sequence>
<gene>
    <name evidence="2" type="ORF">UFOPK3564_00318</name>
</gene>
<organism evidence="2">
    <name type="scientific">freshwater metagenome</name>
    <dbReference type="NCBI Taxonomy" id="449393"/>
    <lineage>
        <taxon>unclassified sequences</taxon>
        <taxon>metagenomes</taxon>
        <taxon>ecological metagenomes</taxon>
    </lineage>
</organism>
<keyword evidence="1" id="KW-0472">Membrane</keyword>
<evidence type="ECO:0000256" key="1">
    <source>
        <dbReference type="SAM" id="Phobius"/>
    </source>
</evidence>
<keyword evidence="1" id="KW-1133">Transmembrane helix</keyword>